<dbReference type="AlphaFoldDB" id="A0A1B8HPS6"/>
<dbReference type="Proteomes" id="UP000092247">
    <property type="component" value="Unassembled WGS sequence"/>
</dbReference>
<dbReference type="Gene3D" id="1.10.3480.10">
    <property type="entry name" value="TorD-like"/>
    <property type="match status" value="1"/>
</dbReference>
<dbReference type="InterPro" id="IPR020945">
    <property type="entry name" value="DMSO/NO3_reduct_chaperone"/>
</dbReference>
<feature type="region of interest" description="Disordered" evidence="2">
    <location>
        <begin position="176"/>
        <end position="200"/>
    </location>
</feature>
<dbReference type="SUPFAM" id="SSF89155">
    <property type="entry name" value="TorD-like"/>
    <property type="match status" value="1"/>
</dbReference>
<dbReference type="InterPro" id="IPR036411">
    <property type="entry name" value="TorD-like_sf"/>
</dbReference>
<proteinExistence type="predicted"/>
<organism evidence="3 4">
    <name type="scientific">Morganella psychrotolerans</name>
    <dbReference type="NCBI Taxonomy" id="368603"/>
    <lineage>
        <taxon>Bacteria</taxon>
        <taxon>Pseudomonadati</taxon>
        <taxon>Pseudomonadota</taxon>
        <taxon>Gammaproteobacteria</taxon>
        <taxon>Enterobacterales</taxon>
        <taxon>Morganellaceae</taxon>
        <taxon>Morganella</taxon>
    </lineage>
</organism>
<dbReference type="PIRSF" id="PIRSF004690">
    <property type="entry name" value="DmsD"/>
    <property type="match status" value="1"/>
</dbReference>
<evidence type="ECO:0000256" key="2">
    <source>
        <dbReference type="SAM" id="MobiDB-lite"/>
    </source>
</evidence>
<reference evidence="3 4" key="1">
    <citation type="submission" date="2016-06" db="EMBL/GenBank/DDBJ databases">
        <authorList>
            <person name="Kjaerup R.B."/>
            <person name="Dalgaard T.S."/>
            <person name="Juul-Madsen H.R."/>
        </authorList>
    </citation>
    <scope>NUCLEOTIDE SEQUENCE [LARGE SCALE GENOMIC DNA]</scope>
    <source>
        <strain evidence="3 4">GCSL-Mp3</strain>
    </source>
</reference>
<keyword evidence="1" id="KW-0143">Chaperone</keyword>
<name>A0A1B8HPS6_9GAMM</name>
<dbReference type="Pfam" id="PF02613">
    <property type="entry name" value="Nitrate_red_del"/>
    <property type="match status" value="1"/>
</dbReference>
<dbReference type="PANTHER" id="PTHR34227">
    <property type="entry name" value="CHAPERONE PROTEIN YCDY"/>
    <property type="match status" value="1"/>
</dbReference>
<dbReference type="InterPro" id="IPR026269">
    <property type="entry name" value="DmsD-type"/>
</dbReference>
<evidence type="ECO:0000256" key="1">
    <source>
        <dbReference type="ARBA" id="ARBA00023186"/>
    </source>
</evidence>
<dbReference type="RefSeq" id="WP_067420531.1">
    <property type="nucleotide sequence ID" value="NZ_LZEX01000001.1"/>
</dbReference>
<sequence length="200" mass="22141">MNEFSLVCRLLGTLFNRPPSDPVLLPVLNMIKQGQLKAHWPLEQDALLTRLAEQCDSAVLTADYQQLFTDGAVVVHRSDYTGEPENDVRQFLSERGMTVPDAAADSFGALLLAASWLEDQSQEDEVSAQTALFADFLLPWSDSFLGKMESHAQSGFYRTLAILTREALAGLWEELAESQEDAGDTEECESEENDGGEDNH</sequence>
<comment type="caution">
    <text evidence="3">The sequence shown here is derived from an EMBL/GenBank/DDBJ whole genome shotgun (WGS) entry which is preliminary data.</text>
</comment>
<protein>
    <submittedName>
        <fullName evidence="3">Molecular chaperone</fullName>
    </submittedName>
</protein>
<evidence type="ECO:0000313" key="3">
    <source>
        <dbReference type="EMBL" id="OBU11338.1"/>
    </source>
</evidence>
<accession>A0A1B8HPS6</accession>
<dbReference type="STRING" id="368603.AYY16_04720"/>
<gene>
    <name evidence="3" type="ORF">AYY17_00880</name>
</gene>
<dbReference type="InterPro" id="IPR050289">
    <property type="entry name" value="TorD/DmsD_chaperones"/>
</dbReference>
<evidence type="ECO:0000313" key="4">
    <source>
        <dbReference type="Proteomes" id="UP000092247"/>
    </source>
</evidence>
<dbReference type="EMBL" id="LZEX01000001">
    <property type="protein sequence ID" value="OBU11338.1"/>
    <property type="molecule type" value="Genomic_DNA"/>
</dbReference>
<dbReference type="PANTHER" id="PTHR34227:SF12">
    <property type="entry name" value="CHAPERONE PROTEIN YCDY"/>
    <property type="match status" value="1"/>
</dbReference>